<dbReference type="NCBIfam" id="TIGR00407">
    <property type="entry name" value="proA"/>
    <property type="match status" value="1"/>
</dbReference>
<dbReference type="Proteomes" id="UP001210261">
    <property type="component" value="Unassembled WGS sequence"/>
</dbReference>
<keyword evidence="4 7" id="KW-0521">NADP</keyword>
<dbReference type="InterPro" id="IPR020593">
    <property type="entry name" value="G-glutamylP_reductase_CS"/>
</dbReference>
<dbReference type="InterPro" id="IPR015590">
    <property type="entry name" value="Aldehyde_DH_dom"/>
</dbReference>
<dbReference type="PIRSF" id="PIRSF000151">
    <property type="entry name" value="GPR"/>
    <property type="match status" value="1"/>
</dbReference>
<protein>
    <recommendedName>
        <fullName evidence="7">Gamma-glutamyl phosphate reductase</fullName>
        <shortName evidence="7">GPR</shortName>
        <ecNumber evidence="7">1.2.1.41</ecNumber>
    </recommendedName>
    <alternativeName>
        <fullName evidence="7">Glutamate-5-semialdehyde dehydrogenase</fullName>
    </alternativeName>
    <alternativeName>
        <fullName evidence="7">Glutamyl-gamma-semialdehyde dehydrogenase</fullName>
        <shortName evidence="7">GSA dehydrogenase</shortName>
    </alternativeName>
</protein>
<keyword evidence="10" id="KW-1185">Reference proteome</keyword>
<comment type="function">
    <text evidence="7">Catalyzes the NADPH-dependent reduction of L-glutamate 5-phosphate into L-glutamate 5-semialdehyde and phosphate. The product spontaneously undergoes cyclization to form 1-pyrroline-5-carboxylate.</text>
</comment>
<dbReference type="EMBL" id="JAQHXR010000004">
    <property type="protein sequence ID" value="MDA3969496.1"/>
    <property type="molecule type" value="Genomic_DNA"/>
</dbReference>
<organism evidence="9 10">
    <name type="scientific">Helicobacter ibis</name>
    <dbReference type="NCBI Taxonomy" id="2962633"/>
    <lineage>
        <taxon>Bacteria</taxon>
        <taxon>Pseudomonadati</taxon>
        <taxon>Campylobacterota</taxon>
        <taxon>Epsilonproteobacteria</taxon>
        <taxon>Campylobacterales</taxon>
        <taxon>Helicobacteraceae</taxon>
        <taxon>Helicobacter</taxon>
    </lineage>
</organism>
<comment type="similarity">
    <text evidence="7">Belongs to the gamma-glutamyl phosphate reductase family.</text>
</comment>
<dbReference type="Gene3D" id="3.40.605.10">
    <property type="entry name" value="Aldehyde Dehydrogenase, Chain A, domain 1"/>
    <property type="match status" value="1"/>
</dbReference>
<dbReference type="HAMAP" id="MF_00412">
    <property type="entry name" value="ProA"/>
    <property type="match status" value="1"/>
</dbReference>
<dbReference type="InterPro" id="IPR016162">
    <property type="entry name" value="Ald_DH_N"/>
</dbReference>
<gene>
    <name evidence="7" type="primary">proA</name>
    <name evidence="9" type="ORF">PF021_07435</name>
</gene>
<comment type="pathway">
    <text evidence="1 7">Amino-acid biosynthesis; L-proline biosynthesis; L-glutamate 5-semialdehyde from L-glutamate: step 2/2.</text>
</comment>
<evidence type="ECO:0000256" key="1">
    <source>
        <dbReference type="ARBA" id="ARBA00004985"/>
    </source>
</evidence>
<evidence type="ECO:0000256" key="2">
    <source>
        <dbReference type="ARBA" id="ARBA00022605"/>
    </source>
</evidence>
<dbReference type="PANTHER" id="PTHR11063:SF8">
    <property type="entry name" value="DELTA-1-PYRROLINE-5-CARBOXYLATE SYNTHASE"/>
    <property type="match status" value="1"/>
</dbReference>
<dbReference type="InterPro" id="IPR016163">
    <property type="entry name" value="Ald_DH_C"/>
</dbReference>
<evidence type="ECO:0000256" key="5">
    <source>
        <dbReference type="ARBA" id="ARBA00023002"/>
    </source>
</evidence>
<evidence type="ECO:0000256" key="6">
    <source>
        <dbReference type="ARBA" id="ARBA00049024"/>
    </source>
</evidence>
<keyword evidence="7" id="KW-0963">Cytoplasm</keyword>
<evidence type="ECO:0000259" key="8">
    <source>
        <dbReference type="Pfam" id="PF00171"/>
    </source>
</evidence>
<keyword evidence="3 7" id="KW-0641">Proline biosynthesis</keyword>
<dbReference type="InterPro" id="IPR012134">
    <property type="entry name" value="Glu-5-SA_DH"/>
</dbReference>
<sequence length="420" mass="46367">MQNIDEIFKNAKNAKTKLAKIKHENIVSFLQGTAESIIHNATNIIKANSRDMKIAESMGLSSAMLERLELNDKKLKSIQESIHKIALLENPIGKEIYRFQNHAKLDIQKVSTPIGVIGIIYESRPNVTSDTAALCIKSGNVCILKGGKEAQNSNEAITSCFFTNMDKYKIPKNSITMLQAMQNRDDLKRMLRAKNYIDLIIPRGGEGLINFVLENSLIPVIKQDKGVCHIFAHSSCNQNKAIGIIINAKTSRTSVCNSCECLLIDKSIADEFLPKVALKLIEKNTILKGSSECVKVLKAHNIQCDEIQACSYHIEYNDNILNLKIVDGLNGAIEHINEFSSGHSESILCEDNNIAQKFLDTIDSACVYVNASTRFSDGGEFGFGAEVGISTSKIHARGPMGIESLTSYKYKIIGNGQIRV</sequence>
<evidence type="ECO:0000313" key="10">
    <source>
        <dbReference type="Proteomes" id="UP001210261"/>
    </source>
</evidence>
<feature type="domain" description="Aldehyde dehydrogenase" evidence="8">
    <location>
        <begin position="3"/>
        <end position="279"/>
    </location>
</feature>
<dbReference type="Gene3D" id="3.40.309.10">
    <property type="entry name" value="Aldehyde Dehydrogenase, Chain A, domain 2"/>
    <property type="match status" value="1"/>
</dbReference>
<accession>A0ABT4VFK4</accession>
<evidence type="ECO:0000256" key="7">
    <source>
        <dbReference type="HAMAP-Rule" id="MF_00412"/>
    </source>
</evidence>
<evidence type="ECO:0000256" key="3">
    <source>
        <dbReference type="ARBA" id="ARBA00022650"/>
    </source>
</evidence>
<dbReference type="SUPFAM" id="SSF53720">
    <property type="entry name" value="ALDH-like"/>
    <property type="match status" value="1"/>
</dbReference>
<dbReference type="PROSITE" id="PS01223">
    <property type="entry name" value="PROA"/>
    <property type="match status" value="1"/>
</dbReference>
<dbReference type="PANTHER" id="PTHR11063">
    <property type="entry name" value="GLUTAMATE SEMIALDEHYDE DEHYDROGENASE"/>
    <property type="match status" value="1"/>
</dbReference>
<comment type="catalytic activity">
    <reaction evidence="6 7">
        <text>L-glutamate 5-semialdehyde + phosphate + NADP(+) = L-glutamyl 5-phosphate + NADPH + H(+)</text>
        <dbReference type="Rhea" id="RHEA:19541"/>
        <dbReference type="ChEBI" id="CHEBI:15378"/>
        <dbReference type="ChEBI" id="CHEBI:43474"/>
        <dbReference type="ChEBI" id="CHEBI:57783"/>
        <dbReference type="ChEBI" id="CHEBI:58066"/>
        <dbReference type="ChEBI" id="CHEBI:58274"/>
        <dbReference type="ChEBI" id="CHEBI:58349"/>
        <dbReference type="EC" id="1.2.1.41"/>
    </reaction>
</comment>
<dbReference type="InterPro" id="IPR000965">
    <property type="entry name" value="GPR_dom"/>
</dbReference>
<evidence type="ECO:0000256" key="4">
    <source>
        <dbReference type="ARBA" id="ARBA00022857"/>
    </source>
</evidence>
<dbReference type="GO" id="GO:0004350">
    <property type="term" value="F:glutamate-5-semialdehyde dehydrogenase activity"/>
    <property type="evidence" value="ECO:0007669"/>
    <property type="project" value="UniProtKB-EC"/>
</dbReference>
<dbReference type="RefSeq" id="WP_271021851.1">
    <property type="nucleotide sequence ID" value="NZ_JAQHXR010000004.1"/>
</dbReference>
<dbReference type="Pfam" id="PF00171">
    <property type="entry name" value="Aldedh"/>
    <property type="match status" value="1"/>
</dbReference>
<keyword evidence="5 7" id="KW-0560">Oxidoreductase</keyword>
<dbReference type="EC" id="1.2.1.41" evidence="7"/>
<comment type="subcellular location">
    <subcellularLocation>
        <location evidence="7">Cytoplasm</location>
    </subcellularLocation>
</comment>
<keyword evidence="2 7" id="KW-0028">Amino-acid biosynthesis</keyword>
<comment type="caution">
    <text evidence="9">The sequence shown here is derived from an EMBL/GenBank/DDBJ whole genome shotgun (WGS) entry which is preliminary data.</text>
</comment>
<dbReference type="CDD" id="cd07079">
    <property type="entry name" value="ALDH_F18-19_ProA-GPR"/>
    <property type="match status" value="1"/>
</dbReference>
<dbReference type="NCBIfam" id="NF001221">
    <property type="entry name" value="PRK00197.1"/>
    <property type="match status" value="1"/>
</dbReference>
<name>A0ABT4VFK4_9HELI</name>
<dbReference type="InterPro" id="IPR016161">
    <property type="entry name" value="Ald_DH/histidinol_DH"/>
</dbReference>
<proteinExistence type="inferred from homology"/>
<reference evidence="9 10" key="1">
    <citation type="submission" date="2023-01" db="EMBL/GenBank/DDBJ databases">
        <title>Description of Helicobacter ibis sp. nov. isolated from faecal droppings of black-faced ibis (Theristicus melanopis).</title>
        <authorList>
            <person name="Lopez-Cantillo M."/>
            <person name="Vidal-Veuthey B."/>
            <person name="Mella A."/>
            <person name="De La Haba R."/>
            <person name="Collado L."/>
        </authorList>
    </citation>
    <scope>NUCLEOTIDE SEQUENCE [LARGE SCALE GENOMIC DNA]</scope>
    <source>
        <strain evidence="9 10">A82</strain>
    </source>
</reference>
<evidence type="ECO:0000313" key="9">
    <source>
        <dbReference type="EMBL" id="MDA3969496.1"/>
    </source>
</evidence>